<keyword evidence="2" id="KW-1185">Reference proteome</keyword>
<evidence type="ECO:0000313" key="2">
    <source>
        <dbReference type="Proteomes" id="UP000235672"/>
    </source>
</evidence>
<dbReference type="AlphaFoldDB" id="A0A2J6QBI9"/>
<accession>A0A2J6QBI9</accession>
<sequence>MWIEQSQSGLPVDLLGIRLGRAFPARPPLFASTELSAVNADQIKIRSTRNEERRTKTSHSITPQPKDLCYQPCLQLRLILPTLKLQYSTLDFQSRNSPPLSPVAPICEPCHLQAASLSCMQAPGSAAVPGQISRASRIRALGVLPLPAPTIAASTLPTL</sequence>
<gene>
    <name evidence="1" type="ORF">NA56DRAFT_43236</name>
</gene>
<protein>
    <submittedName>
        <fullName evidence="1">Uncharacterized protein</fullName>
    </submittedName>
</protein>
<proteinExistence type="predicted"/>
<name>A0A2J6QBI9_9HELO</name>
<organism evidence="1 2">
    <name type="scientific">Hyaloscypha hepaticicola</name>
    <dbReference type="NCBI Taxonomy" id="2082293"/>
    <lineage>
        <taxon>Eukaryota</taxon>
        <taxon>Fungi</taxon>
        <taxon>Dikarya</taxon>
        <taxon>Ascomycota</taxon>
        <taxon>Pezizomycotina</taxon>
        <taxon>Leotiomycetes</taxon>
        <taxon>Helotiales</taxon>
        <taxon>Hyaloscyphaceae</taxon>
        <taxon>Hyaloscypha</taxon>
    </lineage>
</organism>
<dbReference type="Proteomes" id="UP000235672">
    <property type="component" value="Unassembled WGS sequence"/>
</dbReference>
<dbReference type="EMBL" id="KZ613474">
    <property type="protein sequence ID" value="PMD23616.1"/>
    <property type="molecule type" value="Genomic_DNA"/>
</dbReference>
<evidence type="ECO:0000313" key="1">
    <source>
        <dbReference type="EMBL" id="PMD23616.1"/>
    </source>
</evidence>
<reference evidence="1 2" key="1">
    <citation type="submission" date="2016-05" db="EMBL/GenBank/DDBJ databases">
        <title>A degradative enzymes factory behind the ericoid mycorrhizal symbiosis.</title>
        <authorList>
            <consortium name="DOE Joint Genome Institute"/>
            <person name="Martino E."/>
            <person name="Morin E."/>
            <person name="Grelet G."/>
            <person name="Kuo A."/>
            <person name="Kohler A."/>
            <person name="Daghino S."/>
            <person name="Barry K."/>
            <person name="Choi C."/>
            <person name="Cichocki N."/>
            <person name="Clum A."/>
            <person name="Copeland A."/>
            <person name="Hainaut M."/>
            <person name="Haridas S."/>
            <person name="Labutti K."/>
            <person name="Lindquist E."/>
            <person name="Lipzen A."/>
            <person name="Khouja H.-R."/>
            <person name="Murat C."/>
            <person name="Ohm R."/>
            <person name="Olson A."/>
            <person name="Spatafora J."/>
            <person name="Veneault-Fourrey C."/>
            <person name="Henrissat B."/>
            <person name="Grigoriev I."/>
            <person name="Martin F."/>
            <person name="Perotto S."/>
        </authorList>
    </citation>
    <scope>NUCLEOTIDE SEQUENCE [LARGE SCALE GENOMIC DNA]</scope>
    <source>
        <strain evidence="1 2">UAMH 7357</strain>
    </source>
</reference>